<comment type="caution">
    <text evidence="11">The sequence shown here is derived from an EMBL/GenBank/DDBJ whole genome shotgun (WGS) entry which is preliminary data.</text>
</comment>
<keyword evidence="12" id="KW-1185">Reference proteome</keyword>
<dbReference type="GO" id="GO:0004527">
    <property type="term" value="F:exonuclease activity"/>
    <property type="evidence" value="ECO:0007669"/>
    <property type="project" value="UniProtKB-KW"/>
</dbReference>
<evidence type="ECO:0000256" key="1">
    <source>
        <dbReference type="ARBA" id="ARBA00001936"/>
    </source>
</evidence>
<evidence type="ECO:0000256" key="8">
    <source>
        <dbReference type="ARBA" id="ARBA00023204"/>
    </source>
</evidence>
<keyword evidence="4" id="KW-0479">Metal-binding</keyword>
<dbReference type="Pfam" id="PF03372">
    <property type="entry name" value="Exo_endo_phos"/>
    <property type="match status" value="1"/>
</dbReference>
<dbReference type="OrthoDB" id="635146at2"/>
<dbReference type="Gene3D" id="3.60.10.10">
    <property type="entry name" value="Endonuclease/exonuclease/phosphatase"/>
    <property type="match status" value="1"/>
</dbReference>
<protein>
    <submittedName>
        <fullName evidence="11">Endonuclease/exonuclease/phosphatase family metal-dependent hydrolase</fullName>
    </submittedName>
</protein>
<organism evidence="11 12">
    <name type="scientific">Taibaiella chishuiensis</name>
    <dbReference type="NCBI Taxonomy" id="1434707"/>
    <lineage>
        <taxon>Bacteria</taxon>
        <taxon>Pseudomonadati</taxon>
        <taxon>Bacteroidota</taxon>
        <taxon>Chitinophagia</taxon>
        <taxon>Chitinophagales</taxon>
        <taxon>Chitinophagaceae</taxon>
        <taxon>Taibaiella</taxon>
    </lineage>
</organism>
<feature type="transmembrane region" description="Helical" evidence="9">
    <location>
        <begin position="46"/>
        <end position="67"/>
    </location>
</feature>
<keyword evidence="9" id="KW-0472">Membrane</keyword>
<feature type="transmembrane region" description="Helical" evidence="9">
    <location>
        <begin position="12"/>
        <end position="34"/>
    </location>
</feature>
<keyword evidence="5" id="KW-0227">DNA damage</keyword>
<evidence type="ECO:0000256" key="2">
    <source>
        <dbReference type="ARBA" id="ARBA00001946"/>
    </source>
</evidence>
<comment type="cofactor">
    <cofactor evidence="1">
        <name>Mn(2+)</name>
        <dbReference type="ChEBI" id="CHEBI:29035"/>
    </cofactor>
</comment>
<dbReference type="InterPro" id="IPR005135">
    <property type="entry name" value="Endo/exonuclease/phosphatase"/>
</dbReference>
<reference evidence="11 12" key="1">
    <citation type="submission" date="2018-03" db="EMBL/GenBank/DDBJ databases">
        <title>Genomic Encyclopedia of Type Strains, Phase III (KMG-III): the genomes of soil and plant-associated and newly described type strains.</title>
        <authorList>
            <person name="Whitman W."/>
        </authorList>
    </citation>
    <scope>NUCLEOTIDE SEQUENCE [LARGE SCALE GENOMIC DNA]</scope>
    <source>
        <strain evidence="11 12">CGMCC 1.12700</strain>
    </source>
</reference>
<feature type="transmembrane region" description="Helical" evidence="9">
    <location>
        <begin position="74"/>
        <end position="92"/>
    </location>
</feature>
<dbReference type="SUPFAM" id="SSF56219">
    <property type="entry name" value="DNase I-like"/>
    <property type="match status" value="1"/>
</dbReference>
<evidence type="ECO:0000256" key="3">
    <source>
        <dbReference type="ARBA" id="ARBA00022722"/>
    </source>
</evidence>
<dbReference type="GO" id="GO:0006281">
    <property type="term" value="P:DNA repair"/>
    <property type="evidence" value="ECO:0007669"/>
    <property type="project" value="UniProtKB-KW"/>
</dbReference>
<dbReference type="RefSeq" id="WP_146146659.1">
    <property type="nucleotide sequence ID" value="NZ_PYGD01000001.1"/>
</dbReference>
<proteinExistence type="predicted"/>
<evidence type="ECO:0000313" key="12">
    <source>
        <dbReference type="Proteomes" id="UP000240572"/>
    </source>
</evidence>
<evidence type="ECO:0000256" key="4">
    <source>
        <dbReference type="ARBA" id="ARBA00022723"/>
    </source>
</evidence>
<dbReference type="PANTHER" id="PTHR15822">
    <property type="entry name" value="TRAF AND TNF RECEPTOR-ASSOCIATED PROTEIN"/>
    <property type="match status" value="1"/>
</dbReference>
<keyword evidence="8" id="KW-0234">DNA repair</keyword>
<evidence type="ECO:0000256" key="7">
    <source>
        <dbReference type="ARBA" id="ARBA00022842"/>
    </source>
</evidence>
<keyword evidence="6 11" id="KW-0378">Hydrolase</keyword>
<evidence type="ECO:0000313" key="11">
    <source>
        <dbReference type="EMBL" id="PSK94942.1"/>
    </source>
</evidence>
<evidence type="ECO:0000259" key="10">
    <source>
        <dbReference type="Pfam" id="PF03372"/>
    </source>
</evidence>
<keyword evidence="3" id="KW-0540">Nuclease</keyword>
<evidence type="ECO:0000256" key="9">
    <source>
        <dbReference type="SAM" id="Phobius"/>
    </source>
</evidence>
<dbReference type="GO" id="GO:0046872">
    <property type="term" value="F:metal ion binding"/>
    <property type="evidence" value="ECO:0007669"/>
    <property type="project" value="UniProtKB-KW"/>
</dbReference>
<keyword evidence="9" id="KW-1133">Transmembrane helix</keyword>
<comment type="cofactor">
    <cofactor evidence="2">
        <name>Mg(2+)</name>
        <dbReference type="ChEBI" id="CHEBI:18420"/>
    </cofactor>
</comment>
<dbReference type="GO" id="GO:0004519">
    <property type="term" value="F:endonuclease activity"/>
    <property type="evidence" value="ECO:0007669"/>
    <property type="project" value="UniProtKB-KW"/>
</dbReference>
<keyword evidence="11" id="KW-0255">Endonuclease</keyword>
<evidence type="ECO:0000256" key="6">
    <source>
        <dbReference type="ARBA" id="ARBA00022801"/>
    </source>
</evidence>
<keyword evidence="7" id="KW-0460">Magnesium</keyword>
<dbReference type="InterPro" id="IPR036691">
    <property type="entry name" value="Endo/exonu/phosph_ase_sf"/>
</dbReference>
<dbReference type="PANTHER" id="PTHR15822:SF4">
    <property type="entry name" value="TYROSYL-DNA PHOSPHODIESTERASE 2"/>
    <property type="match status" value="1"/>
</dbReference>
<sequence>MKRPAIFSKILRSIYLLLNLGVIVWLFLCKWASIHDPAHKPTLLSLISFSCLFAVLANIIFVISWLFSRKKWRSLLSLATLLLCWNVVRPLAGINYFGSNKITPDAGGLKIMTWNVHMFDLGEWTKDKTSRAKIIKLIREESPDILCLQEFYWNKNEETEPYTAILQQMGYPFVEFSVENQLRKRTITSNAGKNDTICTGHAIFSKYPLRNEQRHELFQNYNMLSVEVVIDSTHTLSLNVTHLTSVGFGRKEMDYIQEVKSEGVDAQEKNKSKSLLRKLYTASARRADLANQIDSLKRRMDYPIIICGDFNDVPGSYVYDRVKGKLADAFIAKGAGIGRTYQHIFPTLRIDYIFFDDTALKAEGFERLNVGLSDHYPIIANFSLRKP</sequence>
<evidence type="ECO:0000256" key="5">
    <source>
        <dbReference type="ARBA" id="ARBA00022763"/>
    </source>
</evidence>
<feature type="domain" description="Endonuclease/exonuclease/phosphatase" evidence="10">
    <location>
        <begin position="112"/>
        <end position="375"/>
    </location>
</feature>
<dbReference type="EMBL" id="PYGD01000001">
    <property type="protein sequence ID" value="PSK94942.1"/>
    <property type="molecule type" value="Genomic_DNA"/>
</dbReference>
<name>A0A2P8DCK4_9BACT</name>
<accession>A0A2P8DCK4</accession>
<gene>
    <name evidence="11" type="ORF">B0I18_1011105</name>
</gene>
<keyword evidence="11" id="KW-0269">Exonuclease</keyword>
<dbReference type="CDD" id="cd09084">
    <property type="entry name" value="EEP-2"/>
    <property type="match status" value="1"/>
</dbReference>
<keyword evidence="9" id="KW-0812">Transmembrane</keyword>
<dbReference type="Proteomes" id="UP000240572">
    <property type="component" value="Unassembled WGS sequence"/>
</dbReference>
<dbReference type="AlphaFoldDB" id="A0A2P8DCK4"/>
<dbReference type="InterPro" id="IPR051547">
    <property type="entry name" value="TDP2-like"/>
</dbReference>